<feature type="transmembrane region" description="Helical" evidence="8">
    <location>
        <begin position="113"/>
        <end position="132"/>
    </location>
</feature>
<dbReference type="GO" id="GO:0016763">
    <property type="term" value="F:pentosyltransferase activity"/>
    <property type="evidence" value="ECO:0007669"/>
    <property type="project" value="TreeGrafter"/>
</dbReference>
<gene>
    <name evidence="9" type="ORF">FHS54_001986</name>
</gene>
<sequence>MIDEYRAVRWRSDWLWPALLFIAVALLSRSPMFGNPVIHIDEQFYLLVGQRMHAGLLPYIDIWDRKPIGLFLIYWASTLGGSGIYTYQLAACAVAAATAFMIYRVALRIAEPAGAMVAGVGYLLFLLTFRGVGGQSPVFYNLIVVAAVLGTMRVLAGPKDGSLLLKGMGIMLLLGVAIQVKYSVVFEGIFIGLALMWRCWRERASWAALVLHAFAWIACALLPTGAALAYYAFLGETGTFIHANFLSVFGREEPLWEGWRRLAISVALLTPFWIAAVVVTREASLATGQLRAELLFVRSWTVAATLGYLIFGSYYDHYVLPLLPPLAILAAPALARHGKFTFLAPLLLLTGGISGGIKVYSEFRKEGNRQQVEHISAIVAEHLNGGCLHVFEGPPIIYSLTGACVSTRFVFPSHLNHLKEARALGASVSDALKEMLAQRPAVIIVDSEAKPSSSNMLTREILWLALGDRYRLVAPAQLGRRKLLIFALR</sequence>
<dbReference type="PANTHER" id="PTHR33908">
    <property type="entry name" value="MANNOSYLTRANSFERASE YKCB-RELATED"/>
    <property type="match status" value="1"/>
</dbReference>
<dbReference type="GO" id="GO:0009103">
    <property type="term" value="P:lipopolysaccharide biosynthetic process"/>
    <property type="evidence" value="ECO:0007669"/>
    <property type="project" value="UniProtKB-ARBA"/>
</dbReference>
<comment type="subcellular location">
    <subcellularLocation>
        <location evidence="1">Cell membrane</location>
        <topology evidence="1">Multi-pass membrane protein</topology>
    </subcellularLocation>
</comment>
<evidence type="ECO:0000313" key="9">
    <source>
        <dbReference type="EMBL" id="NIJ16997.1"/>
    </source>
</evidence>
<feature type="transmembrane region" description="Helical" evidence="8">
    <location>
        <begin position="203"/>
        <end position="222"/>
    </location>
</feature>
<dbReference type="AlphaFoldDB" id="A0A846M459"/>
<feature type="transmembrane region" description="Helical" evidence="8">
    <location>
        <begin position="168"/>
        <end position="197"/>
    </location>
</feature>
<evidence type="ECO:0000256" key="8">
    <source>
        <dbReference type="SAM" id="Phobius"/>
    </source>
</evidence>
<evidence type="ECO:0000256" key="2">
    <source>
        <dbReference type="ARBA" id="ARBA00022475"/>
    </source>
</evidence>
<comment type="caution">
    <text evidence="9">The sequence shown here is derived from an EMBL/GenBank/DDBJ whole genome shotgun (WGS) entry which is preliminary data.</text>
</comment>
<evidence type="ECO:0008006" key="11">
    <source>
        <dbReference type="Google" id="ProtNLM"/>
    </source>
</evidence>
<keyword evidence="5 8" id="KW-0812">Transmembrane</keyword>
<feature type="transmembrane region" description="Helical" evidence="8">
    <location>
        <begin position="342"/>
        <end position="361"/>
    </location>
</feature>
<dbReference type="Proteomes" id="UP000576821">
    <property type="component" value="Unassembled WGS sequence"/>
</dbReference>
<feature type="transmembrane region" description="Helical" evidence="8">
    <location>
        <begin position="262"/>
        <end position="280"/>
    </location>
</feature>
<dbReference type="GO" id="GO:0010041">
    <property type="term" value="P:response to iron(III) ion"/>
    <property type="evidence" value="ECO:0007669"/>
    <property type="project" value="TreeGrafter"/>
</dbReference>
<evidence type="ECO:0000256" key="4">
    <source>
        <dbReference type="ARBA" id="ARBA00022679"/>
    </source>
</evidence>
<evidence type="ECO:0000256" key="7">
    <source>
        <dbReference type="ARBA" id="ARBA00023136"/>
    </source>
</evidence>
<evidence type="ECO:0000256" key="5">
    <source>
        <dbReference type="ARBA" id="ARBA00022692"/>
    </source>
</evidence>
<keyword evidence="7 8" id="KW-0472">Membrane</keyword>
<keyword evidence="3" id="KW-0328">Glycosyltransferase</keyword>
<keyword evidence="4" id="KW-0808">Transferase</keyword>
<keyword evidence="10" id="KW-1185">Reference proteome</keyword>
<feature type="transmembrane region" description="Helical" evidence="8">
    <location>
        <begin position="138"/>
        <end position="156"/>
    </location>
</feature>
<reference evidence="9 10" key="1">
    <citation type="submission" date="2020-03" db="EMBL/GenBank/DDBJ databases">
        <title>Genomic Encyclopedia of Type Strains, Phase IV (KMG-IV): sequencing the most valuable type-strain genomes for metagenomic binning, comparative biology and taxonomic classification.</title>
        <authorList>
            <person name="Goeker M."/>
        </authorList>
    </citation>
    <scope>NUCLEOTIDE SEQUENCE [LARGE SCALE GENOMIC DNA]</scope>
    <source>
        <strain evidence="9 10">DSM 21299</strain>
    </source>
</reference>
<dbReference type="PANTHER" id="PTHR33908:SF3">
    <property type="entry name" value="UNDECAPRENYL PHOSPHATE-ALPHA-4-AMINO-4-DEOXY-L-ARABINOSE ARABINOSYL TRANSFERASE"/>
    <property type="match status" value="1"/>
</dbReference>
<evidence type="ECO:0000256" key="3">
    <source>
        <dbReference type="ARBA" id="ARBA00022676"/>
    </source>
</evidence>
<organism evidence="9 10">
    <name type="scientific">Sphingobium vermicomposti</name>
    <dbReference type="NCBI Taxonomy" id="529005"/>
    <lineage>
        <taxon>Bacteria</taxon>
        <taxon>Pseudomonadati</taxon>
        <taxon>Pseudomonadota</taxon>
        <taxon>Alphaproteobacteria</taxon>
        <taxon>Sphingomonadales</taxon>
        <taxon>Sphingomonadaceae</taxon>
        <taxon>Sphingobium</taxon>
    </lineage>
</organism>
<accession>A0A846M459</accession>
<evidence type="ECO:0000313" key="10">
    <source>
        <dbReference type="Proteomes" id="UP000576821"/>
    </source>
</evidence>
<evidence type="ECO:0000256" key="1">
    <source>
        <dbReference type="ARBA" id="ARBA00004651"/>
    </source>
</evidence>
<dbReference type="InterPro" id="IPR050297">
    <property type="entry name" value="LipidA_mod_glycosyltrf_83"/>
</dbReference>
<protein>
    <recommendedName>
        <fullName evidence="11">Glycosyltransferase RgtA/B/C/D-like domain-containing protein</fullName>
    </recommendedName>
</protein>
<dbReference type="GO" id="GO:0005886">
    <property type="term" value="C:plasma membrane"/>
    <property type="evidence" value="ECO:0007669"/>
    <property type="project" value="UniProtKB-SubCell"/>
</dbReference>
<feature type="transmembrane region" description="Helical" evidence="8">
    <location>
        <begin position="292"/>
        <end position="311"/>
    </location>
</feature>
<proteinExistence type="predicted"/>
<keyword evidence="2" id="KW-1003">Cell membrane</keyword>
<keyword evidence="6 8" id="KW-1133">Transmembrane helix</keyword>
<dbReference type="EMBL" id="JAASQR010000003">
    <property type="protein sequence ID" value="NIJ16997.1"/>
    <property type="molecule type" value="Genomic_DNA"/>
</dbReference>
<name>A0A846M459_9SPHN</name>
<dbReference type="RefSeq" id="WP_167303649.1">
    <property type="nucleotide sequence ID" value="NZ_JAASQR010000003.1"/>
</dbReference>
<evidence type="ECO:0000256" key="6">
    <source>
        <dbReference type="ARBA" id="ARBA00022989"/>
    </source>
</evidence>